<proteinExistence type="predicted"/>
<comment type="caution">
    <text evidence="2">The sequence shown here is derived from an EMBL/GenBank/DDBJ whole genome shotgun (WGS) entry which is preliminary data.</text>
</comment>
<organism evidence="2 3">
    <name type="scientific">Desulfuromonas acetoxidans (strain DSM 684 / 11070)</name>
    <dbReference type="NCBI Taxonomy" id="281689"/>
    <lineage>
        <taxon>Bacteria</taxon>
        <taxon>Pseudomonadati</taxon>
        <taxon>Thermodesulfobacteriota</taxon>
        <taxon>Desulfuromonadia</taxon>
        <taxon>Desulfuromonadales</taxon>
        <taxon>Desulfuromonadaceae</taxon>
        <taxon>Desulfuromonas</taxon>
    </lineage>
</organism>
<keyword evidence="1" id="KW-0175">Coiled coil</keyword>
<reference evidence="2" key="1">
    <citation type="submission" date="2006-05" db="EMBL/GenBank/DDBJ databases">
        <title>Annotation of the draft genome assembly of Desulfuromonas acetoxidans DSM 684.</title>
        <authorList>
            <consortium name="US DOE Joint Genome Institute (JGI-ORNL)"/>
            <person name="Larimer F."/>
            <person name="Land M."/>
            <person name="Hauser L."/>
        </authorList>
    </citation>
    <scope>NUCLEOTIDE SEQUENCE [LARGE SCALE GENOMIC DNA]</scope>
    <source>
        <strain evidence="2">DSM 684</strain>
    </source>
</reference>
<evidence type="ECO:0008006" key="4">
    <source>
        <dbReference type="Google" id="ProtNLM"/>
    </source>
</evidence>
<dbReference type="OrthoDB" id="5405696at2"/>
<accession>Q1K011</accession>
<reference evidence="2" key="2">
    <citation type="submission" date="2006-05" db="EMBL/GenBank/DDBJ databases">
        <title>Sequencing of the draft genome and assembly of Desulfuromonas acetoxidans DSM 684.</title>
        <authorList>
            <consortium name="US DOE Joint Genome Institute (JGI-PGF)"/>
            <person name="Copeland A."/>
            <person name="Lucas S."/>
            <person name="Lapidus A."/>
            <person name="Barry K."/>
            <person name="Detter J.C."/>
            <person name="Glavina del Rio T."/>
            <person name="Hammon N."/>
            <person name="Israni S."/>
            <person name="Dalin E."/>
            <person name="Tice H."/>
            <person name="Bruce D."/>
            <person name="Pitluck S."/>
            <person name="Richardson P."/>
        </authorList>
    </citation>
    <scope>NUCLEOTIDE SEQUENCE [LARGE SCALE GENOMIC DNA]</scope>
    <source>
        <strain evidence="2">DSM 684</strain>
    </source>
</reference>
<feature type="coiled-coil region" evidence="1">
    <location>
        <begin position="16"/>
        <end position="69"/>
    </location>
</feature>
<sequence>MENKLEQLFYVALGGALAAKEQIEKNSEELKDWQGKAENTARTFLDDLAEKGAEERESLRQTLKGLLKEVIDELGLATKEDLEQLKKELDR</sequence>
<dbReference type="SUPFAM" id="SSF111384">
    <property type="entry name" value="OmpH-like"/>
    <property type="match status" value="1"/>
</dbReference>
<evidence type="ECO:0000313" key="3">
    <source>
        <dbReference type="Proteomes" id="UP000005695"/>
    </source>
</evidence>
<protein>
    <recommendedName>
        <fullName evidence="4">Phasin superfamily protein</fullName>
    </recommendedName>
</protein>
<keyword evidence="3" id="KW-1185">Reference proteome</keyword>
<dbReference type="Proteomes" id="UP000005695">
    <property type="component" value="Unassembled WGS sequence"/>
</dbReference>
<dbReference type="InterPro" id="IPR024930">
    <property type="entry name" value="Skp_dom_sf"/>
</dbReference>
<dbReference type="EMBL" id="AAEW02000008">
    <property type="protein sequence ID" value="EAT15731.1"/>
    <property type="molecule type" value="Genomic_DNA"/>
</dbReference>
<dbReference type="RefSeq" id="WP_006000127.1">
    <property type="nucleotide sequence ID" value="NZ_AAEW02000008.1"/>
</dbReference>
<evidence type="ECO:0000256" key="1">
    <source>
        <dbReference type="SAM" id="Coils"/>
    </source>
</evidence>
<name>Q1K011_DESA6</name>
<gene>
    <name evidence="2" type="ORF">Dace_2431</name>
</gene>
<evidence type="ECO:0000313" key="2">
    <source>
        <dbReference type="EMBL" id="EAT15731.1"/>
    </source>
</evidence>
<dbReference type="AlphaFoldDB" id="Q1K011"/>